<evidence type="ECO:0000256" key="6">
    <source>
        <dbReference type="ARBA" id="ARBA00022989"/>
    </source>
</evidence>
<evidence type="ECO:0000256" key="5">
    <source>
        <dbReference type="ARBA" id="ARBA00022775"/>
    </source>
</evidence>
<evidence type="ECO:0000256" key="7">
    <source>
        <dbReference type="ARBA" id="ARBA00023136"/>
    </source>
</evidence>
<sequence>SIPDIKVPIFGKKISEIKQNCWKKLQEPKAQRQLVLITVSIALLLDNMLYMVIVPIIPDYLRLIGAWETHQVPLNIHDHNSGPPPVQQRHEIVNFFSNSTGNYSITYVNTTRKLHFRGIMIEYEGEDSGIGVLFASKAAIQIFINPISGTIIDKVGYDLPMMFGLTIMFFSTLLFACGSSYGVLFFARSLQGVGSAFADTGGLSMIADRYTEESERSKALGIALAFISFGCLVAPPFGGVLYEFCGKAVPFIILAFICLIDGLLLLLIMRPMKAKQMEEGYVRPKGTPIWKLFMDPHIACCSGALIMANVSLAFLEPTISKWMTETMDAEEWQQGMIWLPAFFPHVIGVIITVKMTGKFPEWIWALAAIGLALEGLSCFIIPFSTNYFVLMIPISIISFGIALIDTSLLPTLGFIVDKKYESVYGSVYAIADISYCAAYAIGPVIAGHVVEKMGFTALNIIVAILSIGYTPFLYYLKDMHDYKPFQGSEVGINVRDPPPKDFQAYQLQEVLNKKMIDSDEIKIEESEICEDTTNPFRTTNQNNPFRK</sequence>
<dbReference type="OrthoDB" id="5086884at2759"/>
<dbReference type="GO" id="GO:0007268">
    <property type="term" value="P:chemical synaptic transmission"/>
    <property type="evidence" value="ECO:0007669"/>
    <property type="project" value="TreeGrafter"/>
</dbReference>
<proteinExistence type="inferred from homology"/>
<dbReference type="GO" id="GO:0030122">
    <property type="term" value="C:AP-2 adaptor complex"/>
    <property type="evidence" value="ECO:0007669"/>
    <property type="project" value="TreeGrafter"/>
</dbReference>
<feature type="transmembrane region" description="Helical" evidence="9">
    <location>
        <begin position="427"/>
        <end position="450"/>
    </location>
</feature>
<evidence type="ECO:0000256" key="1">
    <source>
        <dbReference type="ARBA" id="ARBA00004141"/>
    </source>
</evidence>
<dbReference type="PANTHER" id="PTHR23506">
    <property type="entry name" value="GH10249P"/>
    <property type="match status" value="1"/>
</dbReference>
<comment type="similarity">
    <text evidence="2">Belongs to the major facilitator superfamily. Vesicular transporter family.</text>
</comment>
<feature type="transmembrane region" description="Helical" evidence="9">
    <location>
        <begin position="335"/>
        <end position="353"/>
    </location>
</feature>
<dbReference type="InterPro" id="IPR011701">
    <property type="entry name" value="MFS"/>
</dbReference>
<dbReference type="GO" id="GO:0043195">
    <property type="term" value="C:terminal bouton"/>
    <property type="evidence" value="ECO:0007669"/>
    <property type="project" value="TreeGrafter"/>
</dbReference>
<keyword evidence="6 9" id="KW-1133">Transmembrane helix</keyword>
<evidence type="ECO:0000256" key="8">
    <source>
        <dbReference type="ARBA" id="ARBA00023180"/>
    </source>
</evidence>
<keyword evidence="7 9" id="KW-0472">Membrane</keyword>
<keyword evidence="3" id="KW-0813">Transport</keyword>
<comment type="subcellular location">
    <subcellularLocation>
        <location evidence="1">Membrane</location>
        <topology evidence="1">Multi-pass membrane protein</topology>
    </subcellularLocation>
</comment>
<evidence type="ECO:0000259" key="10">
    <source>
        <dbReference type="PROSITE" id="PS50850"/>
    </source>
</evidence>
<accession>A0A0K2TXQ6</accession>
<dbReference type="InterPro" id="IPR036259">
    <property type="entry name" value="MFS_trans_sf"/>
</dbReference>
<evidence type="ECO:0000256" key="3">
    <source>
        <dbReference type="ARBA" id="ARBA00022448"/>
    </source>
</evidence>
<evidence type="ECO:0000313" key="11">
    <source>
        <dbReference type="EMBL" id="CDW30773.1"/>
    </source>
</evidence>
<keyword evidence="5" id="KW-0532">Neurotransmitter transport</keyword>
<protein>
    <recommendedName>
        <fullName evidence="10">Major facilitator superfamily (MFS) profile domain-containing protein</fullName>
    </recommendedName>
</protein>
<feature type="transmembrane region" description="Helical" evidence="9">
    <location>
        <begin position="248"/>
        <end position="268"/>
    </location>
</feature>
<keyword evidence="4 9" id="KW-0812">Transmembrane</keyword>
<dbReference type="GO" id="GO:0005277">
    <property type="term" value="F:acetylcholine transmembrane transporter activity"/>
    <property type="evidence" value="ECO:0007669"/>
    <property type="project" value="TreeGrafter"/>
</dbReference>
<feature type="domain" description="Major facilitator superfamily (MFS) profile" evidence="10">
    <location>
        <begin position="35"/>
        <end position="480"/>
    </location>
</feature>
<dbReference type="PROSITE" id="PS50850">
    <property type="entry name" value="MFS"/>
    <property type="match status" value="1"/>
</dbReference>
<feature type="transmembrane region" description="Helical" evidence="9">
    <location>
        <begin position="362"/>
        <end position="384"/>
    </location>
</feature>
<feature type="non-terminal residue" evidence="11">
    <location>
        <position position="1"/>
    </location>
</feature>
<feature type="transmembrane region" description="Helical" evidence="9">
    <location>
        <begin position="390"/>
        <end position="415"/>
    </location>
</feature>
<evidence type="ECO:0000256" key="4">
    <source>
        <dbReference type="ARBA" id="ARBA00022692"/>
    </source>
</evidence>
<feature type="transmembrane region" description="Helical" evidence="9">
    <location>
        <begin position="34"/>
        <end position="57"/>
    </location>
</feature>
<keyword evidence="8" id="KW-0325">Glycoprotein</keyword>
<dbReference type="SUPFAM" id="SSF103473">
    <property type="entry name" value="MFS general substrate transporter"/>
    <property type="match status" value="1"/>
</dbReference>
<dbReference type="GO" id="GO:0030121">
    <property type="term" value="C:AP-1 adaptor complex"/>
    <property type="evidence" value="ECO:0007669"/>
    <property type="project" value="TreeGrafter"/>
</dbReference>
<organism evidence="11">
    <name type="scientific">Lepeophtheirus salmonis</name>
    <name type="common">Salmon louse</name>
    <name type="synonym">Caligus salmonis</name>
    <dbReference type="NCBI Taxonomy" id="72036"/>
    <lineage>
        <taxon>Eukaryota</taxon>
        <taxon>Metazoa</taxon>
        <taxon>Ecdysozoa</taxon>
        <taxon>Arthropoda</taxon>
        <taxon>Crustacea</taxon>
        <taxon>Multicrustacea</taxon>
        <taxon>Hexanauplia</taxon>
        <taxon>Copepoda</taxon>
        <taxon>Siphonostomatoida</taxon>
        <taxon>Caligidae</taxon>
        <taxon>Lepeophtheirus</taxon>
    </lineage>
</organism>
<feature type="transmembrane region" description="Helical" evidence="9">
    <location>
        <begin position="219"/>
        <end position="242"/>
    </location>
</feature>
<reference evidence="11" key="1">
    <citation type="submission" date="2014-05" db="EMBL/GenBank/DDBJ databases">
        <authorList>
            <person name="Chronopoulou M."/>
        </authorList>
    </citation>
    <scope>NUCLEOTIDE SEQUENCE</scope>
    <source>
        <tissue evidence="11">Whole organism</tissue>
    </source>
</reference>
<name>A0A0K2TXQ6_LEPSM</name>
<evidence type="ECO:0000256" key="2">
    <source>
        <dbReference type="ARBA" id="ARBA00006829"/>
    </source>
</evidence>
<dbReference type="Pfam" id="PF07690">
    <property type="entry name" value="MFS_1"/>
    <property type="match status" value="1"/>
</dbReference>
<evidence type="ECO:0000256" key="9">
    <source>
        <dbReference type="SAM" id="Phobius"/>
    </source>
</evidence>
<feature type="transmembrane region" description="Helical" evidence="9">
    <location>
        <begin position="163"/>
        <end position="187"/>
    </location>
</feature>
<feature type="transmembrane region" description="Helical" evidence="9">
    <location>
        <begin position="456"/>
        <end position="476"/>
    </location>
</feature>
<feature type="transmembrane region" description="Helical" evidence="9">
    <location>
        <begin position="289"/>
        <end position="315"/>
    </location>
</feature>
<dbReference type="EMBL" id="HACA01013412">
    <property type="protein sequence ID" value="CDW30773.1"/>
    <property type="molecule type" value="Transcribed_RNA"/>
</dbReference>
<dbReference type="PANTHER" id="PTHR23506:SF13">
    <property type="entry name" value="VESICULAR ACETYLCHOLINE TRANSPORTER"/>
    <property type="match status" value="1"/>
</dbReference>
<dbReference type="Gene3D" id="1.20.1250.20">
    <property type="entry name" value="MFS general substrate transporter like domains"/>
    <property type="match status" value="1"/>
</dbReference>
<dbReference type="AlphaFoldDB" id="A0A0K2TXQ6"/>
<dbReference type="InterPro" id="IPR020846">
    <property type="entry name" value="MFS_dom"/>
</dbReference>
<dbReference type="InterPro" id="IPR050930">
    <property type="entry name" value="MFS_Vesicular_Transporter"/>
</dbReference>